<evidence type="ECO:0000256" key="1">
    <source>
        <dbReference type="ARBA" id="ARBA00009515"/>
    </source>
</evidence>
<dbReference type="GO" id="GO:0006915">
    <property type="term" value="P:apoptotic process"/>
    <property type="evidence" value="ECO:0007669"/>
    <property type="project" value="UniProtKB-KW"/>
</dbReference>
<proteinExistence type="inferred from homology"/>
<gene>
    <name evidence="3" type="ORF">EDB92DRAFT_402835</name>
</gene>
<dbReference type="InterPro" id="IPR016024">
    <property type="entry name" value="ARM-type_fold"/>
</dbReference>
<organism evidence="3 4">
    <name type="scientific">Lactarius akahatsu</name>
    <dbReference type="NCBI Taxonomy" id="416441"/>
    <lineage>
        <taxon>Eukaryota</taxon>
        <taxon>Fungi</taxon>
        <taxon>Dikarya</taxon>
        <taxon>Basidiomycota</taxon>
        <taxon>Agaricomycotina</taxon>
        <taxon>Agaricomycetes</taxon>
        <taxon>Russulales</taxon>
        <taxon>Russulaceae</taxon>
        <taxon>Lactarius</taxon>
    </lineage>
</organism>
<sequence>MPGGLAEQERGAIELFGRADRVVPHTNSVRKHALSHAIKLAHSHHTSLRRMAASNIAKFFKAFPDLEEDAINAVYDLCEDQDPNIRIEGYKAIVRMSEEQPRWLERNVDVLVQLLQSDEPEEVAVVKMALIQHLELDSKVTLGVLCDQIVPPDDPMEDEDKTIRERLRALVVAFLAQDARKPLLAQLQGQGRGAAEQEDALIDTLIKAVSKSSAADAAKIIEDILVFLPSFNDGRPTRRGNELVHLLLTRAASALREDLAPGRNPASLEQSRGYLGLSDLLCRAKGAADPAQLLRFYCTSSLMGKMTLGRLSQDSRAFFVARLAGALAACDRQKSPESSELASMRRQVVDALSVILPFFIQVAPSDAQAWGSCEILLQTCQQVGGP</sequence>
<protein>
    <submittedName>
        <fullName evidence="3">Apoptosis inhibitory protein 5-domain-containing protein</fullName>
    </submittedName>
</protein>
<evidence type="ECO:0000256" key="2">
    <source>
        <dbReference type="ARBA" id="ARBA00022703"/>
    </source>
</evidence>
<evidence type="ECO:0000313" key="4">
    <source>
        <dbReference type="Proteomes" id="UP001201163"/>
    </source>
</evidence>
<dbReference type="AlphaFoldDB" id="A0AAD4LHV8"/>
<dbReference type="InterPro" id="IPR008383">
    <property type="entry name" value="API5"/>
</dbReference>
<comment type="caution">
    <text evidence="3">The sequence shown here is derived from an EMBL/GenBank/DDBJ whole genome shotgun (WGS) entry which is preliminary data.</text>
</comment>
<dbReference type="GO" id="GO:0043066">
    <property type="term" value="P:negative regulation of apoptotic process"/>
    <property type="evidence" value="ECO:0007669"/>
    <property type="project" value="TreeGrafter"/>
</dbReference>
<evidence type="ECO:0000313" key="3">
    <source>
        <dbReference type="EMBL" id="KAH8993430.1"/>
    </source>
</evidence>
<dbReference type="InterPro" id="IPR011989">
    <property type="entry name" value="ARM-like"/>
</dbReference>
<dbReference type="GO" id="GO:0005634">
    <property type="term" value="C:nucleus"/>
    <property type="evidence" value="ECO:0007669"/>
    <property type="project" value="TreeGrafter"/>
</dbReference>
<dbReference type="PANTHER" id="PTHR12758:SF19">
    <property type="entry name" value="APOPTOSIS INHIBITOR 5"/>
    <property type="match status" value="1"/>
</dbReference>
<reference evidence="3" key="1">
    <citation type="submission" date="2022-01" db="EMBL/GenBank/DDBJ databases">
        <title>Comparative genomics reveals a dynamic genome evolution in the ectomycorrhizal milk-cap (Lactarius) mushrooms.</title>
        <authorList>
            <consortium name="DOE Joint Genome Institute"/>
            <person name="Lebreton A."/>
            <person name="Tang N."/>
            <person name="Kuo A."/>
            <person name="LaButti K."/>
            <person name="Drula E."/>
            <person name="Barry K."/>
            <person name="Clum A."/>
            <person name="Lipzen A."/>
            <person name="Mousain D."/>
            <person name="Ng V."/>
            <person name="Wang R."/>
            <person name="Wang X."/>
            <person name="Dai Y."/>
            <person name="Henrissat B."/>
            <person name="Grigoriev I.V."/>
            <person name="Guerin-Laguette A."/>
            <person name="Yu F."/>
            <person name="Martin F.M."/>
        </authorList>
    </citation>
    <scope>NUCLEOTIDE SEQUENCE</scope>
    <source>
        <strain evidence="3">QP</strain>
    </source>
</reference>
<dbReference type="Gene3D" id="1.25.10.10">
    <property type="entry name" value="Leucine-rich Repeat Variant"/>
    <property type="match status" value="1"/>
</dbReference>
<dbReference type="SUPFAM" id="SSF48371">
    <property type="entry name" value="ARM repeat"/>
    <property type="match status" value="1"/>
</dbReference>
<dbReference type="Proteomes" id="UP001201163">
    <property type="component" value="Unassembled WGS sequence"/>
</dbReference>
<keyword evidence="4" id="KW-1185">Reference proteome</keyword>
<accession>A0AAD4LHV8</accession>
<comment type="similarity">
    <text evidence="1">Belongs to the API5 family.</text>
</comment>
<dbReference type="PANTHER" id="PTHR12758">
    <property type="entry name" value="APOPTOSIS INHIBITOR 5-RELATED"/>
    <property type="match status" value="1"/>
</dbReference>
<dbReference type="GO" id="GO:0003723">
    <property type="term" value="F:RNA binding"/>
    <property type="evidence" value="ECO:0007669"/>
    <property type="project" value="TreeGrafter"/>
</dbReference>
<keyword evidence="2" id="KW-0053">Apoptosis</keyword>
<dbReference type="EMBL" id="JAKELL010000018">
    <property type="protein sequence ID" value="KAH8993430.1"/>
    <property type="molecule type" value="Genomic_DNA"/>
</dbReference>
<dbReference type="Pfam" id="PF05918">
    <property type="entry name" value="API5"/>
    <property type="match status" value="1"/>
</dbReference>
<name>A0AAD4LHV8_9AGAM</name>